<dbReference type="Gene3D" id="1.10.600.10">
    <property type="entry name" value="Farnesyl Diphosphate Synthase"/>
    <property type="match status" value="1"/>
</dbReference>
<dbReference type="PROSITE" id="PS00723">
    <property type="entry name" value="POLYPRENYL_SYNTHASE_1"/>
    <property type="match status" value="1"/>
</dbReference>
<comment type="catalytic activity">
    <reaction evidence="16">
        <text>isopentenyl diphosphate + dimethylallyl diphosphate = (2E)-geranyl diphosphate + diphosphate</text>
        <dbReference type="Rhea" id="RHEA:22408"/>
        <dbReference type="ChEBI" id="CHEBI:33019"/>
        <dbReference type="ChEBI" id="CHEBI:57623"/>
        <dbReference type="ChEBI" id="CHEBI:58057"/>
        <dbReference type="ChEBI" id="CHEBI:128769"/>
        <dbReference type="EC" id="2.5.1.1"/>
    </reaction>
</comment>
<evidence type="ECO:0000256" key="5">
    <source>
        <dbReference type="ARBA" id="ARBA00012833"/>
    </source>
</evidence>
<evidence type="ECO:0000256" key="1">
    <source>
        <dbReference type="ARBA" id="ARBA00001946"/>
    </source>
</evidence>
<keyword evidence="6 18" id="KW-0808">Transferase</keyword>
<dbReference type="EC" id="2.5.1.10" evidence="4"/>
<keyword evidence="7" id="KW-0479">Metal-binding</keyword>
<dbReference type="CDD" id="cd00685">
    <property type="entry name" value="Trans_IPPS_HT"/>
    <property type="match status" value="1"/>
</dbReference>
<comment type="cofactor">
    <cofactor evidence="1">
        <name>Mg(2+)</name>
        <dbReference type="ChEBI" id="CHEBI:18420"/>
    </cofactor>
</comment>
<dbReference type="PANTHER" id="PTHR12001">
    <property type="entry name" value="GERANYLGERANYL PYROPHOSPHATE SYNTHASE"/>
    <property type="match status" value="1"/>
</dbReference>
<evidence type="ECO:0000256" key="15">
    <source>
        <dbReference type="ARBA" id="ARBA00048119"/>
    </source>
</evidence>
<evidence type="ECO:0000256" key="7">
    <source>
        <dbReference type="ARBA" id="ARBA00022723"/>
    </source>
</evidence>
<comment type="similarity">
    <text evidence="2 18">Belongs to the FPP/GGPP synthase family.</text>
</comment>
<dbReference type="InterPro" id="IPR033749">
    <property type="entry name" value="Polyprenyl_synt_CS"/>
</dbReference>
<keyword evidence="20" id="KW-1185">Reference proteome</keyword>
<comment type="catalytic activity">
    <reaction evidence="15">
        <text>isopentenyl diphosphate + (2E,6E)-farnesyl diphosphate = (2E,6E,10E)-geranylgeranyl diphosphate + diphosphate</text>
        <dbReference type="Rhea" id="RHEA:17653"/>
        <dbReference type="ChEBI" id="CHEBI:33019"/>
        <dbReference type="ChEBI" id="CHEBI:58756"/>
        <dbReference type="ChEBI" id="CHEBI:128769"/>
        <dbReference type="ChEBI" id="CHEBI:175763"/>
        <dbReference type="EC" id="2.5.1.29"/>
    </reaction>
</comment>
<sequence length="327" mass="36649">METVHSTGQGTLTDSMLCAQHENIIRAPLNYLLGLPGKDLRGGMMSAFNQWLRIPEEKLDVIKCIVMLLHNASLLIDDIQDSSKLRRGSPVSHSIFGIAQTINAANYAFFLAQQELPKLGNPRAFEIFTEELLNLHRGQGMDIYWRETSNCPTEEEYFAMVSNKTGGLFRLAVKLMQLVSESGRDYIPLVNMLGVIFQIRDDYLNLQSESYTENKGFGEDLTEGKFSFPIIHSIHSNPANTQLSSILKQRTTDINVKLLAIGYITSTGSFERCKQKLAELAAEARAFTENMGDNKSENNKVMDQILGKLGLEDCRSPQQAPRNSYAM</sequence>
<dbReference type="InterPro" id="IPR000092">
    <property type="entry name" value="Polyprenyl_synt"/>
</dbReference>
<keyword evidence="8" id="KW-0460">Magnesium</keyword>
<dbReference type="SFLD" id="SFLDS00005">
    <property type="entry name" value="Isoprenoid_Synthase_Type_I"/>
    <property type="match status" value="1"/>
</dbReference>
<evidence type="ECO:0000256" key="18">
    <source>
        <dbReference type="RuleBase" id="RU004466"/>
    </source>
</evidence>
<name>A0ABY0HF69_9PEZI</name>
<dbReference type="EC" id="2.5.1.29" evidence="3"/>
<evidence type="ECO:0000256" key="16">
    <source>
        <dbReference type="ARBA" id="ARBA00049291"/>
    </source>
</evidence>
<dbReference type="PROSITE" id="PS00444">
    <property type="entry name" value="POLYPRENYL_SYNTHASE_2"/>
    <property type="match status" value="1"/>
</dbReference>
<evidence type="ECO:0000256" key="14">
    <source>
        <dbReference type="ARBA" id="ARBA00033096"/>
    </source>
</evidence>
<protein>
    <recommendedName>
        <fullName evidence="13">(2E,6E)-farnesyl diphosphate synthase</fullName>
        <ecNumber evidence="5">2.5.1.1</ecNumber>
        <ecNumber evidence="4">2.5.1.10</ecNumber>
        <ecNumber evidence="3">2.5.1.29</ecNumber>
    </recommendedName>
    <alternativeName>
        <fullName evidence="12">Dimethylallyltranstransferase</fullName>
    </alternativeName>
    <alternativeName>
        <fullName evidence="11">Farnesyl diphosphate synthase</fullName>
    </alternativeName>
    <alternativeName>
        <fullName evidence="9">Farnesyltranstransferase</fullName>
    </alternativeName>
    <alternativeName>
        <fullName evidence="14">Geranylgeranyl diphosphate synthase</fullName>
    </alternativeName>
    <alternativeName>
        <fullName evidence="10">Geranyltranstransferase</fullName>
    </alternativeName>
</protein>
<evidence type="ECO:0000256" key="8">
    <source>
        <dbReference type="ARBA" id="ARBA00022842"/>
    </source>
</evidence>
<evidence type="ECO:0000256" key="3">
    <source>
        <dbReference type="ARBA" id="ARBA00012382"/>
    </source>
</evidence>
<dbReference type="Pfam" id="PF00348">
    <property type="entry name" value="polyprenyl_synt"/>
    <property type="match status" value="1"/>
</dbReference>
<dbReference type="InterPro" id="IPR008949">
    <property type="entry name" value="Isoprenoid_synthase_dom_sf"/>
</dbReference>
<evidence type="ECO:0000256" key="10">
    <source>
        <dbReference type="ARBA" id="ARBA00032380"/>
    </source>
</evidence>
<evidence type="ECO:0000256" key="17">
    <source>
        <dbReference type="ARBA" id="ARBA00049399"/>
    </source>
</evidence>
<dbReference type="PANTHER" id="PTHR12001:SF70">
    <property type="entry name" value="PYROPHOSPHATE SYNTHETASE ATMG, PUTATIVE (AFU_ORTHOLOGUE AFUA_8G02400)-RELATED"/>
    <property type="match status" value="1"/>
</dbReference>
<evidence type="ECO:0000256" key="4">
    <source>
        <dbReference type="ARBA" id="ARBA00012439"/>
    </source>
</evidence>
<reference evidence="19 20" key="1">
    <citation type="submission" date="2018-06" db="EMBL/GenBank/DDBJ databases">
        <title>Complete Genomes of Monosporascus.</title>
        <authorList>
            <person name="Robinson A.J."/>
            <person name="Natvig D.O."/>
        </authorList>
    </citation>
    <scope>NUCLEOTIDE SEQUENCE [LARGE SCALE GENOMIC DNA]</scope>
    <source>
        <strain evidence="19 20">CBS 609.92</strain>
    </source>
</reference>
<evidence type="ECO:0000256" key="11">
    <source>
        <dbReference type="ARBA" id="ARBA00032424"/>
    </source>
</evidence>
<comment type="caution">
    <text evidence="19">The sequence shown here is derived from an EMBL/GenBank/DDBJ whole genome shotgun (WGS) entry which is preliminary data.</text>
</comment>
<dbReference type="EMBL" id="QJNS01000033">
    <property type="protein sequence ID" value="RYO92045.1"/>
    <property type="molecule type" value="Genomic_DNA"/>
</dbReference>
<dbReference type="EC" id="2.5.1.1" evidence="5"/>
<evidence type="ECO:0000313" key="19">
    <source>
        <dbReference type="EMBL" id="RYO92045.1"/>
    </source>
</evidence>
<evidence type="ECO:0000256" key="6">
    <source>
        <dbReference type="ARBA" id="ARBA00022679"/>
    </source>
</evidence>
<dbReference type="SUPFAM" id="SSF48576">
    <property type="entry name" value="Terpenoid synthases"/>
    <property type="match status" value="1"/>
</dbReference>
<proteinExistence type="inferred from homology"/>
<evidence type="ECO:0000256" key="13">
    <source>
        <dbReference type="ARBA" id="ARBA00032873"/>
    </source>
</evidence>
<dbReference type="Proteomes" id="UP000294003">
    <property type="component" value="Unassembled WGS sequence"/>
</dbReference>
<evidence type="ECO:0000313" key="20">
    <source>
        <dbReference type="Proteomes" id="UP000294003"/>
    </source>
</evidence>
<comment type="catalytic activity">
    <reaction evidence="17">
        <text>isopentenyl diphosphate + (2E)-geranyl diphosphate = (2E,6E)-farnesyl diphosphate + diphosphate</text>
        <dbReference type="Rhea" id="RHEA:19361"/>
        <dbReference type="ChEBI" id="CHEBI:33019"/>
        <dbReference type="ChEBI" id="CHEBI:58057"/>
        <dbReference type="ChEBI" id="CHEBI:128769"/>
        <dbReference type="ChEBI" id="CHEBI:175763"/>
        <dbReference type="EC" id="2.5.1.10"/>
    </reaction>
</comment>
<evidence type="ECO:0000256" key="9">
    <source>
        <dbReference type="ARBA" id="ARBA00032052"/>
    </source>
</evidence>
<evidence type="ECO:0000256" key="12">
    <source>
        <dbReference type="ARBA" id="ARBA00032448"/>
    </source>
</evidence>
<accession>A0ABY0HF69</accession>
<dbReference type="SFLD" id="SFLDG01017">
    <property type="entry name" value="Polyprenyl_Transferase_Like"/>
    <property type="match status" value="1"/>
</dbReference>
<evidence type="ECO:0000256" key="2">
    <source>
        <dbReference type="ARBA" id="ARBA00006706"/>
    </source>
</evidence>
<organism evidence="19 20">
    <name type="scientific">Monosporascus cannonballus</name>
    <dbReference type="NCBI Taxonomy" id="155416"/>
    <lineage>
        <taxon>Eukaryota</taxon>
        <taxon>Fungi</taxon>
        <taxon>Dikarya</taxon>
        <taxon>Ascomycota</taxon>
        <taxon>Pezizomycotina</taxon>
        <taxon>Sordariomycetes</taxon>
        <taxon>Xylariomycetidae</taxon>
        <taxon>Xylariales</taxon>
        <taxon>Xylariales incertae sedis</taxon>
        <taxon>Monosporascus</taxon>
    </lineage>
</organism>
<gene>
    <name evidence="19" type="ORF">DL762_001874</name>
</gene>